<reference evidence="11" key="1">
    <citation type="journal article" date="2015" name="Nature">
        <title>Complex archaea that bridge the gap between prokaryotes and eukaryotes.</title>
        <authorList>
            <person name="Spang A."/>
            <person name="Saw J.H."/>
            <person name="Jorgensen S.L."/>
            <person name="Zaremba-Niedzwiedzka K."/>
            <person name="Martijn J."/>
            <person name="Lind A.E."/>
            <person name="van Eijk R."/>
            <person name="Schleper C."/>
            <person name="Guy L."/>
            <person name="Ettema T.J."/>
        </authorList>
    </citation>
    <scope>NUCLEOTIDE SEQUENCE</scope>
</reference>
<dbReference type="InterPro" id="IPR041525">
    <property type="entry name" value="N/Namide_PRibTrfase"/>
</dbReference>
<keyword evidence="2" id="KW-0662">Pyridine nucleotide biosynthesis</keyword>
<keyword evidence="4" id="KW-0808">Transferase</keyword>
<evidence type="ECO:0000256" key="4">
    <source>
        <dbReference type="ARBA" id="ARBA00022679"/>
    </source>
</evidence>
<evidence type="ECO:0000256" key="7">
    <source>
        <dbReference type="ARBA" id="ARBA00035036"/>
    </source>
</evidence>
<feature type="domain" description="Nicotinamide phosphoribosyltransferase N-terminal" evidence="10">
    <location>
        <begin position="8"/>
        <end position="60"/>
    </location>
</feature>
<gene>
    <name evidence="11" type="ORF">LCGC14_1483500</name>
</gene>
<proteinExistence type="inferred from homology"/>
<dbReference type="InterPro" id="IPR016471">
    <property type="entry name" value="Nicotinamide_PRibTrfase"/>
</dbReference>
<protein>
    <recommendedName>
        <fullName evidence="7">Nicotinamide phosphoribosyltransferase</fullName>
        <ecNumber evidence="6">2.4.2.12</ecNumber>
    </recommendedName>
</protein>
<evidence type="ECO:0000256" key="5">
    <source>
        <dbReference type="ARBA" id="ARBA00035007"/>
    </source>
</evidence>
<evidence type="ECO:0000256" key="1">
    <source>
        <dbReference type="ARBA" id="ARBA00010897"/>
    </source>
</evidence>
<dbReference type="PIRSF" id="PIRSF005943">
    <property type="entry name" value="NMPRT"/>
    <property type="match status" value="1"/>
</dbReference>
<evidence type="ECO:0000259" key="10">
    <source>
        <dbReference type="Pfam" id="PF18127"/>
    </source>
</evidence>
<name>A0A0F9J8V2_9ZZZZ</name>
<dbReference type="InterPro" id="IPR041529">
    <property type="entry name" value="DUF5598"/>
</dbReference>
<comment type="pathway">
    <text evidence="5">Cofactor biosynthesis; NAD(+) biosynthesis; nicotinamide D-ribonucleotide from 5-phospho-alpha-D-ribose 1-diphosphate and nicotinamide: step 1/1.</text>
</comment>
<feature type="non-terminal residue" evidence="11">
    <location>
        <position position="435"/>
    </location>
</feature>
<dbReference type="PANTHER" id="PTHR43816:SF1">
    <property type="entry name" value="NICOTINAMIDE PHOSPHORIBOSYLTRANSFERASE"/>
    <property type="match status" value="1"/>
</dbReference>
<dbReference type="GO" id="GO:0047280">
    <property type="term" value="F:nicotinamide phosphoribosyltransferase activity"/>
    <property type="evidence" value="ECO:0007669"/>
    <property type="project" value="UniProtKB-EC"/>
</dbReference>
<dbReference type="SUPFAM" id="SSF51690">
    <property type="entry name" value="Nicotinate/Quinolinate PRTase C-terminal domain-like"/>
    <property type="match status" value="1"/>
</dbReference>
<comment type="catalytic activity">
    <reaction evidence="8">
        <text>beta-nicotinamide D-ribonucleotide + diphosphate = 5-phospho-alpha-D-ribose 1-diphosphate + nicotinamide + H(+)</text>
        <dbReference type="Rhea" id="RHEA:16149"/>
        <dbReference type="ChEBI" id="CHEBI:14649"/>
        <dbReference type="ChEBI" id="CHEBI:15378"/>
        <dbReference type="ChEBI" id="CHEBI:17154"/>
        <dbReference type="ChEBI" id="CHEBI:33019"/>
        <dbReference type="ChEBI" id="CHEBI:58017"/>
        <dbReference type="EC" id="2.4.2.12"/>
    </reaction>
    <physiologicalReaction direction="right-to-left" evidence="8">
        <dbReference type="Rhea" id="RHEA:16151"/>
    </physiologicalReaction>
</comment>
<keyword evidence="3" id="KW-0328">Glycosyltransferase</keyword>
<evidence type="ECO:0000256" key="8">
    <source>
        <dbReference type="ARBA" id="ARBA00047835"/>
    </source>
</evidence>
<dbReference type="Pfam" id="PF18127">
    <property type="entry name" value="NAMPT_N"/>
    <property type="match status" value="1"/>
</dbReference>
<dbReference type="NCBIfam" id="NF006629">
    <property type="entry name" value="PRK09198.1"/>
    <property type="match status" value="1"/>
</dbReference>
<dbReference type="InterPro" id="IPR036068">
    <property type="entry name" value="Nicotinate_pribotase-like_C"/>
</dbReference>
<dbReference type="Pfam" id="PF04095">
    <property type="entry name" value="NAPRTase"/>
    <property type="match status" value="1"/>
</dbReference>
<comment type="similarity">
    <text evidence="1">Belongs to the NAPRTase family.</text>
</comment>
<dbReference type="AlphaFoldDB" id="A0A0F9J8V2"/>
<evidence type="ECO:0000256" key="2">
    <source>
        <dbReference type="ARBA" id="ARBA00022642"/>
    </source>
</evidence>
<evidence type="ECO:0000256" key="6">
    <source>
        <dbReference type="ARBA" id="ARBA00035024"/>
    </source>
</evidence>
<evidence type="ECO:0000313" key="11">
    <source>
        <dbReference type="EMBL" id="KKM66204.1"/>
    </source>
</evidence>
<accession>A0A0F9J8V2</accession>
<dbReference type="InterPro" id="IPR013785">
    <property type="entry name" value="Aldolase_TIM"/>
</dbReference>
<feature type="domain" description="Nicotinate/nicotinamide phosphoribosyltransferase" evidence="9">
    <location>
        <begin position="184"/>
        <end position="432"/>
    </location>
</feature>
<sequence>MRNLIPTLLCDFYKISHREQYPKGTEVVYSTWIPRSNKHLPQAKTAIAFGFQAFIKEWLIDFFNENFFQKGWIDIVQEYRRYIKYTLGIQFPYTQHLYELWALGYLPLEIRALPEGTRTPFRVPMLTIHNTHPKFFWLTNYLETLISTELWKVSTVATIADLYRKILDEYAIKTTGSTDGVEYQGHDFCMRGSCGVFDSGISGMGHLLSFVGTDTIPAIMGLEQYYNADIEKEIVGVSVPATEHSVMCAGGNVNEYETYKRLITETYPTGIVSIVSDTWDLWYVLIDIIPKLKNDILARDGKVVIRPDSGDPTDIICGDPFAKDNSPEKAGVIELLWKIFGGTVTEQGYKVLDPHIGAIYGDAITLETCECICKRLKAKRFASTNMIFGIGSFAYQYNTRDTLGFAMKSTLTICDGKEVHIFKDPVTDDGIKKSL</sequence>
<dbReference type="GO" id="GO:0009435">
    <property type="term" value="P:NAD+ biosynthetic process"/>
    <property type="evidence" value="ECO:0007669"/>
    <property type="project" value="InterPro"/>
</dbReference>
<evidence type="ECO:0000256" key="3">
    <source>
        <dbReference type="ARBA" id="ARBA00022676"/>
    </source>
</evidence>
<dbReference type="EMBL" id="LAZR01010579">
    <property type="protein sequence ID" value="KKM66204.1"/>
    <property type="molecule type" value="Genomic_DNA"/>
</dbReference>
<dbReference type="EC" id="2.4.2.12" evidence="6"/>
<evidence type="ECO:0000259" key="9">
    <source>
        <dbReference type="Pfam" id="PF04095"/>
    </source>
</evidence>
<dbReference type="Gene3D" id="3.20.20.70">
    <property type="entry name" value="Aldolase class I"/>
    <property type="match status" value="1"/>
</dbReference>
<comment type="caution">
    <text evidence="11">The sequence shown here is derived from an EMBL/GenBank/DDBJ whole genome shotgun (WGS) entry which is preliminary data.</text>
</comment>
<dbReference type="PANTHER" id="PTHR43816">
    <property type="entry name" value="NICOTINAMIDE PHOSPHORIBOSYLTRANSFERASE"/>
    <property type="match status" value="1"/>
</dbReference>
<organism evidence="11">
    <name type="scientific">marine sediment metagenome</name>
    <dbReference type="NCBI Taxonomy" id="412755"/>
    <lineage>
        <taxon>unclassified sequences</taxon>
        <taxon>metagenomes</taxon>
        <taxon>ecological metagenomes</taxon>
    </lineage>
</organism>